<dbReference type="Proteomes" id="UP001488838">
    <property type="component" value="Unassembled WGS sequence"/>
</dbReference>
<gene>
    <name evidence="1" type="ORF">U0070_002675</name>
</gene>
<organism evidence="1 2">
    <name type="scientific">Myodes glareolus</name>
    <name type="common">Bank vole</name>
    <name type="synonym">Clethrionomys glareolus</name>
    <dbReference type="NCBI Taxonomy" id="447135"/>
    <lineage>
        <taxon>Eukaryota</taxon>
        <taxon>Metazoa</taxon>
        <taxon>Chordata</taxon>
        <taxon>Craniata</taxon>
        <taxon>Vertebrata</taxon>
        <taxon>Euteleostomi</taxon>
        <taxon>Mammalia</taxon>
        <taxon>Eutheria</taxon>
        <taxon>Euarchontoglires</taxon>
        <taxon>Glires</taxon>
        <taxon>Rodentia</taxon>
        <taxon>Myomorpha</taxon>
        <taxon>Muroidea</taxon>
        <taxon>Cricetidae</taxon>
        <taxon>Arvicolinae</taxon>
        <taxon>Myodes</taxon>
    </lineage>
</organism>
<name>A0AAW0HP75_MYOGA</name>
<comment type="caution">
    <text evidence="1">The sequence shown here is derived from an EMBL/GenBank/DDBJ whole genome shotgun (WGS) entry which is preliminary data.</text>
</comment>
<evidence type="ECO:0000313" key="1">
    <source>
        <dbReference type="EMBL" id="KAK7803490.1"/>
    </source>
</evidence>
<proteinExistence type="predicted"/>
<protein>
    <submittedName>
        <fullName evidence="1">Uncharacterized protein</fullName>
    </submittedName>
</protein>
<keyword evidence="2" id="KW-1185">Reference proteome</keyword>
<dbReference type="AlphaFoldDB" id="A0AAW0HP75"/>
<dbReference type="EMBL" id="JBBHLL010000416">
    <property type="protein sequence ID" value="KAK7803490.1"/>
    <property type="molecule type" value="Genomic_DNA"/>
</dbReference>
<sequence length="63" mass="7199">MKDQELYVSLVFSTRVHDTRLSETNSEMSDAHDLPLEELCLPHLRVKETHELDCISGLKAMVS</sequence>
<reference evidence="1 2" key="1">
    <citation type="journal article" date="2023" name="bioRxiv">
        <title>Conserved and derived expression patterns and positive selection on dental genes reveal complex evolutionary context of ever-growing rodent molars.</title>
        <authorList>
            <person name="Calamari Z.T."/>
            <person name="Song A."/>
            <person name="Cohen E."/>
            <person name="Akter M."/>
            <person name="Roy R.D."/>
            <person name="Hallikas O."/>
            <person name="Christensen M.M."/>
            <person name="Li P."/>
            <person name="Marangoni P."/>
            <person name="Jernvall J."/>
            <person name="Klein O.D."/>
        </authorList>
    </citation>
    <scope>NUCLEOTIDE SEQUENCE [LARGE SCALE GENOMIC DNA]</scope>
    <source>
        <strain evidence="1">V071</strain>
    </source>
</reference>
<evidence type="ECO:0000313" key="2">
    <source>
        <dbReference type="Proteomes" id="UP001488838"/>
    </source>
</evidence>
<accession>A0AAW0HP75</accession>